<dbReference type="PANTHER" id="PTHR42996">
    <property type="entry name" value="PHOSPHATE-BINDING PROTEIN PSTS"/>
    <property type="match status" value="1"/>
</dbReference>
<comment type="similarity">
    <text evidence="2 7">Belongs to the PstS family.</text>
</comment>
<evidence type="ECO:0000313" key="10">
    <source>
        <dbReference type="Proteomes" id="UP000006575"/>
    </source>
</evidence>
<dbReference type="GO" id="GO:0035435">
    <property type="term" value="P:phosphate ion transmembrane transport"/>
    <property type="evidence" value="ECO:0007669"/>
    <property type="project" value="InterPro"/>
</dbReference>
<dbReference type="KEGG" id="rle:RL1682"/>
<keyword evidence="6 7" id="KW-0592">Phosphate transport</keyword>
<organism evidence="9 10">
    <name type="scientific">Rhizobium johnstonii (strain DSM 114642 / LMG 32736 / 3841)</name>
    <name type="common">Rhizobium leguminosarum bv. viciae</name>
    <dbReference type="NCBI Taxonomy" id="216596"/>
    <lineage>
        <taxon>Bacteria</taxon>
        <taxon>Pseudomonadati</taxon>
        <taxon>Pseudomonadota</taxon>
        <taxon>Alphaproteobacteria</taxon>
        <taxon>Hyphomicrobiales</taxon>
        <taxon>Rhizobiaceae</taxon>
        <taxon>Rhizobium/Agrobacterium group</taxon>
        <taxon>Rhizobium</taxon>
        <taxon>Rhizobium johnstonii</taxon>
    </lineage>
</organism>
<feature type="domain" description="PBP" evidence="8">
    <location>
        <begin position="53"/>
        <end position="337"/>
    </location>
</feature>
<protein>
    <recommendedName>
        <fullName evidence="4 7">Phosphate-binding protein PstS</fullName>
    </recommendedName>
</protein>
<gene>
    <name evidence="9" type="ordered locus">RL1682</name>
</gene>
<dbReference type="NCBIfam" id="TIGR00975">
    <property type="entry name" value="3a0107s03"/>
    <property type="match status" value="1"/>
</dbReference>
<dbReference type="Proteomes" id="UP000006575">
    <property type="component" value="Chromosome"/>
</dbReference>
<dbReference type="Gene3D" id="3.40.190.10">
    <property type="entry name" value="Periplasmic binding protein-like II"/>
    <property type="match status" value="2"/>
</dbReference>
<evidence type="ECO:0000259" key="8">
    <source>
        <dbReference type="Pfam" id="PF12849"/>
    </source>
</evidence>
<keyword evidence="10" id="KW-1185">Reference proteome</keyword>
<dbReference type="HOGENOM" id="CLU_034528_1_0_5"/>
<comment type="subunit">
    <text evidence="3 7">The complex is composed of two ATP-binding proteins (PstB), two transmembrane proteins (PstC and PstA) and a solute-binding protein (PstS).</text>
</comment>
<dbReference type="InterPro" id="IPR050962">
    <property type="entry name" value="Phosphate-bind_PstS"/>
</dbReference>
<sequence>MTGISAPQTMDTPSMALVSLFFKSIREALQMLTNKLLSACLGAGLVAALAVSASAADITGAGSTFVYPVLSKWSADYNKQTGDKLNYQSIGSGGGIAQIKAATVDFGASDAPMKPEDLTTGGFGQFPLVVGGIVPVINIKGIKSGELKLTGKVLADIYLGNVTKWNDKAIADLNPGLKLPDSQIAVVHRSDGSGTSFNWTNYFSKVNEDWKSKVGEGTAVNWPVGIGGKGNEGVAAYVTRVKDSIGYVEYAYALQNKLPYVLIQNAAGQYPKPNAESFSAAAASAEWAKAQDFYLIMTNAPGEKAWPVTATTWAIMYKEPKDAARSKAAFAFFKWALENGQKEASALDYVPLPQTLVKQIEDYWTASFKG</sequence>
<dbReference type="InterPro" id="IPR024370">
    <property type="entry name" value="PBP_domain"/>
</dbReference>
<keyword evidence="5 7" id="KW-0813">Transport</keyword>
<proteinExistence type="inferred from homology"/>
<dbReference type="PIRSF" id="PIRSF002756">
    <property type="entry name" value="PstS"/>
    <property type="match status" value="1"/>
</dbReference>
<evidence type="ECO:0000256" key="6">
    <source>
        <dbReference type="ARBA" id="ARBA00022592"/>
    </source>
</evidence>
<name>Q1MIN3_RHIJ3</name>
<evidence type="ECO:0000256" key="5">
    <source>
        <dbReference type="ARBA" id="ARBA00022448"/>
    </source>
</evidence>
<dbReference type="NCBIfam" id="NF008171">
    <property type="entry name" value="PRK10918.1"/>
    <property type="match status" value="1"/>
</dbReference>
<accession>Q1MIN3</accession>
<dbReference type="CDD" id="cd13565">
    <property type="entry name" value="PBP2_PstS"/>
    <property type="match status" value="1"/>
</dbReference>
<dbReference type="eggNOG" id="COG0226">
    <property type="taxonomic scope" value="Bacteria"/>
</dbReference>
<reference evidence="9 10" key="1">
    <citation type="journal article" date="2006" name="Genome Biol.">
        <title>The genome of Rhizobium leguminosarum has recognizable core and accessory components.</title>
        <authorList>
            <person name="Young J.W."/>
            <person name="Crossman L.C."/>
            <person name="Johnston A.W.B."/>
            <person name="Thomson N.R."/>
            <person name="Ghazoui Z.F."/>
            <person name="Hull K.H."/>
            <person name="Wexler M."/>
            <person name="Curson A.R.J."/>
            <person name="Todd J.D."/>
            <person name="Poole P.S."/>
            <person name="Mauchline T.H."/>
            <person name="East A.K."/>
            <person name="Quail M.A."/>
            <person name="Churcher C."/>
            <person name="Arrowsmith C."/>
            <person name="Cherevach A."/>
            <person name="Chillingworth T."/>
            <person name="Clarke K."/>
            <person name="Cronin A."/>
            <person name="Davis P."/>
            <person name="Fraser A."/>
            <person name="Hance Z."/>
            <person name="Hauser H."/>
            <person name="Jagels K."/>
            <person name="Moule S."/>
            <person name="Mungall K."/>
            <person name="Norbertczak H."/>
            <person name="Rabbinowitsch E."/>
            <person name="Sanders M."/>
            <person name="Simmonds M."/>
            <person name="Whitehead S."/>
            <person name="Parkhill J."/>
        </authorList>
    </citation>
    <scope>NUCLEOTIDE SEQUENCE [LARGE SCALE GENOMIC DNA]</scope>
    <source>
        <strain evidence="10">DSM 114642 / LMG 32736 / 3841</strain>
    </source>
</reference>
<evidence type="ECO:0000256" key="7">
    <source>
        <dbReference type="PIRNR" id="PIRNR002756"/>
    </source>
</evidence>
<evidence type="ECO:0000256" key="4">
    <source>
        <dbReference type="ARBA" id="ARBA00021889"/>
    </source>
</evidence>
<comment type="function">
    <text evidence="1 7">Part of the ABC transporter complex PstSACB involved in phosphate import.</text>
</comment>
<evidence type="ECO:0000256" key="3">
    <source>
        <dbReference type="ARBA" id="ARBA00011529"/>
    </source>
</evidence>
<evidence type="ECO:0000313" key="9">
    <source>
        <dbReference type="EMBL" id="CAK07177.1"/>
    </source>
</evidence>
<dbReference type="Pfam" id="PF12849">
    <property type="entry name" value="PBP_like_2"/>
    <property type="match status" value="1"/>
</dbReference>
<dbReference type="EMBL" id="AM236080">
    <property type="protein sequence ID" value="CAK07177.1"/>
    <property type="molecule type" value="Genomic_DNA"/>
</dbReference>
<evidence type="ECO:0000256" key="1">
    <source>
        <dbReference type="ARBA" id="ARBA00002841"/>
    </source>
</evidence>
<dbReference type="AlphaFoldDB" id="Q1MIN3"/>
<dbReference type="GO" id="GO:0042301">
    <property type="term" value="F:phosphate ion binding"/>
    <property type="evidence" value="ECO:0007669"/>
    <property type="project" value="InterPro"/>
</dbReference>
<dbReference type="SUPFAM" id="SSF53850">
    <property type="entry name" value="Periplasmic binding protein-like II"/>
    <property type="match status" value="1"/>
</dbReference>
<dbReference type="PANTHER" id="PTHR42996:SF1">
    <property type="entry name" value="PHOSPHATE-BINDING PROTEIN PSTS"/>
    <property type="match status" value="1"/>
</dbReference>
<dbReference type="InterPro" id="IPR005673">
    <property type="entry name" value="ABC_phos-bd_PstS"/>
</dbReference>
<dbReference type="GO" id="GO:0043190">
    <property type="term" value="C:ATP-binding cassette (ABC) transporter complex"/>
    <property type="evidence" value="ECO:0007669"/>
    <property type="project" value="InterPro"/>
</dbReference>
<dbReference type="EnsemblBacteria" id="CAK07177">
    <property type="protein sequence ID" value="CAK07177"/>
    <property type="gene ID" value="RL1682"/>
</dbReference>
<evidence type="ECO:0000256" key="2">
    <source>
        <dbReference type="ARBA" id="ARBA00008725"/>
    </source>
</evidence>